<feature type="domain" description="Myb-like" evidence="2">
    <location>
        <begin position="531"/>
        <end position="578"/>
    </location>
</feature>
<dbReference type="InterPro" id="IPR001005">
    <property type="entry name" value="SANT/Myb"/>
</dbReference>
<feature type="compositionally biased region" description="Pro residues" evidence="1">
    <location>
        <begin position="445"/>
        <end position="454"/>
    </location>
</feature>
<evidence type="ECO:0000313" key="4">
    <source>
        <dbReference type="Proteomes" id="UP001556367"/>
    </source>
</evidence>
<feature type="compositionally biased region" description="Polar residues" evidence="1">
    <location>
        <begin position="176"/>
        <end position="193"/>
    </location>
</feature>
<feature type="compositionally biased region" description="Low complexity" evidence="1">
    <location>
        <begin position="634"/>
        <end position="645"/>
    </location>
</feature>
<evidence type="ECO:0000313" key="3">
    <source>
        <dbReference type="EMBL" id="KAL0951516.1"/>
    </source>
</evidence>
<comment type="caution">
    <text evidence="3">The sequence shown here is derived from an EMBL/GenBank/DDBJ whole genome shotgun (WGS) entry which is preliminary data.</text>
</comment>
<dbReference type="PROSITE" id="PS50090">
    <property type="entry name" value="MYB_LIKE"/>
    <property type="match status" value="1"/>
</dbReference>
<dbReference type="PANTHER" id="PTHR22929:SF0">
    <property type="entry name" value="TRANSCRIPTION FACTOR TFIIIB COMPONENT B'' HOMOLOG"/>
    <property type="match status" value="1"/>
</dbReference>
<name>A0ABR3J7M8_9AGAR</name>
<feature type="region of interest" description="Disordered" evidence="1">
    <location>
        <begin position="607"/>
        <end position="663"/>
    </location>
</feature>
<feature type="region of interest" description="Disordered" evidence="1">
    <location>
        <begin position="249"/>
        <end position="376"/>
    </location>
</feature>
<organism evidence="3 4">
    <name type="scientific">Hohenbuehelia grisea</name>
    <dbReference type="NCBI Taxonomy" id="104357"/>
    <lineage>
        <taxon>Eukaryota</taxon>
        <taxon>Fungi</taxon>
        <taxon>Dikarya</taxon>
        <taxon>Basidiomycota</taxon>
        <taxon>Agaricomycotina</taxon>
        <taxon>Agaricomycetes</taxon>
        <taxon>Agaricomycetidae</taxon>
        <taxon>Agaricales</taxon>
        <taxon>Pleurotineae</taxon>
        <taxon>Pleurotaceae</taxon>
        <taxon>Hohenbuehelia</taxon>
    </lineage>
</organism>
<dbReference type="Pfam" id="PF15963">
    <property type="entry name" value="Myb_DNA-bind_7"/>
    <property type="match status" value="1"/>
</dbReference>
<gene>
    <name evidence="3" type="ORF">HGRIS_008201</name>
</gene>
<dbReference type="SUPFAM" id="SSF46689">
    <property type="entry name" value="Homeodomain-like"/>
    <property type="match status" value="1"/>
</dbReference>
<dbReference type="InterPro" id="IPR039467">
    <property type="entry name" value="TFIIIB_B''_Myb"/>
</dbReference>
<reference evidence="4" key="1">
    <citation type="submission" date="2024-06" db="EMBL/GenBank/DDBJ databases">
        <title>Multi-omics analyses provide insights into the biosynthesis of the anticancer antibiotic pleurotin in Hohenbuehelia grisea.</title>
        <authorList>
            <person name="Weaver J.A."/>
            <person name="Alberti F."/>
        </authorList>
    </citation>
    <scope>NUCLEOTIDE SEQUENCE [LARGE SCALE GENOMIC DNA]</scope>
    <source>
        <strain evidence="4">T-177</strain>
    </source>
</reference>
<evidence type="ECO:0000256" key="1">
    <source>
        <dbReference type="SAM" id="MobiDB-lite"/>
    </source>
</evidence>
<dbReference type="InterPro" id="IPR009057">
    <property type="entry name" value="Homeodomain-like_sf"/>
</dbReference>
<dbReference type="SMART" id="SM00717">
    <property type="entry name" value="SANT"/>
    <property type="match status" value="1"/>
</dbReference>
<proteinExistence type="predicted"/>
<feature type="region of interest" description="Disordered" evidence="1">
    <location>
        <begin position="160"/>
        <end position="205"/>
    </location>
</feature>
<dbReference type="Proteomes" id="UP001556367">
    <property type="component" value="Unassembled WGS sequence"/>
</dbReference>
<evidence type="ECO:0000259" key="2">
    <source>
        <dbReference type="PROSITE" id="PS50090"/>
    </source>
</evidence>
<dbReference type="CDD" id="cd00167">
    <property type="entry name" value="SANT"/>
    <property type="match status" value="1"/>
</dbReference>
<feature type="compositionally biased region" description="Pro residues" evidence="1">
    <location>
        <begin position="622"/>
        <end position="633"/>
    </location>
</feature>
<dbReference type="PANTHER" id="PTHR22929">
    <property type="entry name" value="RNA POLYMERASE III TRANSCRIPTION INITIATION FACTOR B"/>
    <property type="match status" value="1"/>
</dbReference>
<accession>A0ABR3J7M8</accession>
<dbReference type="EMBL" id="JASNQZ010000011">
    <property type="protein sequence ID" value="KAL0951516.1"/>
    <property type="molecule type" value="Genomic_DNA"/>
</dbReference>
<protein>
    <recommendedName>
        <fullName evidence="2">Myb-like domain-containing protein</fullName>
    </recommendedName>
</protein>
<dbReference type="Gene3D" id="1.10.10.60">
    <property type="entry name" value="Homeodomain-like"/>
    <property type="match status" value="1"/>
</dbReference>
<keyword evidence="4" id="KW-1185">Reference proteome</keyword>
<feature type="region of interest" description="Disordered" evidence="1">
    <location>
        <begin position="427"/>
        <end position="470"/>
    </location>
</feature>
<sequence length="680" mass="72623">MTTRVQKGGTIFRPMAKAKARSQSTSLSRQPSVISDAITQAESRPNETRAAVEALMMPPPADYGASHSQSIPAIPNLAVHQSIPTSSSQTEHLVDAFNSTRLESPAPHLVMRASSNAPPLIARASSNAPPLIARAPSIAPPLIARAPSNAPPIVRAPSNAPPTVARAPSNAPPTLFVSQAGPSQPGPSTSSLHPSPLVPITPSSLGQPIMVPQPFSMPMHAPPIIPVANATSTIHQHFLIDSTAMSSAMTPSPAIHTAPNDIIPQPPPPLHMPEVPTEAGAANDATSSAPGDQPAKKTSRRKKSSDPAAKRAPRKRKATSPTFGEEDQSEQRPTQRRRKSKTGDSVPRTRKTRSPSVPVFDANADPGEELDPTTITMAALCSDTGQGRVSSKAAEIQSNFANWKTQSREKRARLRAIAEAKKYGRTEEEAIAAADEGESGAGPSENPPTPPLPTPAAALSTATNEDPDSFDYTQDMATSRFNVQVRIGPNGETIIDEASLVVDRQEDVDTSGYTHVVESDTTKFVNSGSYGKKCRGSRWSKEETEIFYHALSQYGENYELLAYVMPGRDRKACKNKFKAEDKKNPTRISHCLDNRIPVDMQTLSRMTGKDFSGPVPEIRIPTPAPPPPPPPAEPTSDAESSAAPSRQNAPKKRSRSRSAAITDDVQILGTADTFIAFDEE</sequence>